<keyword evidence="2" id="KW-0813">Transport</keyword>
<evidence type="ECO:0000256" key="8">
    <source>
        <dbReference type="ARBA" id="ARBA00023214"/>
    </source>
</evidence>
<dbReference type="GO" id="GO:0034707">
    <property type="term" value="C:chloride channel complex"/>
    <property type="evidence" value="ECO:0007669"/>
    <property type="project" value="UniProtKB-KW"/>
</dbReference>
<feature type="domain" description="AB hydrolase-1" evidence="11">
    <location>
        <begin position="428"/>
        <end position="533"/>
    </location>
</feature>
<dbReference type="Pfam" id="PF00654">
    <property type="entry name" value="Voltage_CLC"/>
    <property type="match status" value="1"/>
</dbReference>
<dbReference type="RefSeq" id="WP_154454953.1">
    <property type="nucleotide sequence ID" value="NZ_JADYUO010000055.1"/>
</dbReference>
<accession>A0A6N7X6C6</accession>
<dbReference type="SUPFAM" id="SSF53474">
    <property type="entry name" value="alpha/beta-Hydrolases"/>
    <property type="match status" value="1"/>
</dbReference>
<dbReference type="InterPro" id="IPR000073">
    <property type="entry name" value="AB_hydrolase_1"/>
</dbReference>
<dbReference type="PANTHER" id="PTHR43427:SF6">
    <property type="entry name" value="CHLORIDE CHANNEL PROTEIN CLC-E"/>
    <property type="match status" value="1"/>
</dbReference>
<evidence type="ECO:0000256" key="5">
    <source>
        <dbReference type="ARBA" id="ARBA00023065"/>
    </source>
</evidence>
<evidence type="ECO:0000256" key="6">
    <source>
        <dbReference type="ARBA" id="ARBA00023136"/>
    </source>
</evidence>
<dbReference type="Proteomes" id="UP000471052">
    <property type="component" value="Unassembled WGS sequence"/>
</dbReference>
<keyword evidence="7" id="KW-0869">Chloride channel</keyword>
<keyword evidence="5" id="KW-0406">Ion transport</keyword>
<evidence type="ECO:0000256" key="1">
    <source>
        <dbReference type="ARBA" id="ARBA00004141"/>
    </source>
</evidence>
<comment type="subcellular location">
    <subcellularLocation>
        <location evidence="1">Membrane</location>
        <topology evidence="1">Multi-pass membrane protein</topology>
    </subcellularLocation>
</comment>
<keyword evidence="9" id="KW-0407">Ion channel</keyword>
<dbReference type="InterPro" id="IPR029058">
    <property type="entry name" value="AB_hydrolase_fold"/>
</dbReference>
<feature type="transmembrane region" description="Helical" evidence="10">
    <location>
        <begin position="212"/>
        <end position="232"/>
    </location>
</feature>
<evidence type="ECO:0000256" key="7">
    <source>
        <dbReference type="ARBA" id="ARBA00023173"/>
    </source>
</evidence>
<dbReference type="InterPro" id="IPR014743">
    <property type="entry name" value="Cl-channel_core"/>
</dbReference>
<evidence type="ECO:0000313" key="13">
    <source>
        <dbReference type="Proteomes" id="UP000471052"/>
    </source>
</evidence>
<feature type="transmembrane region" description="Helical" evidence="10">
    <location>
        <begin position="12"/>
        <end position="32"/>
    </location>
</feature>
<protein>
    <submittedName>
        <fullName evidence="12">Alpha/beta fold hydrolase</fullName>
    </submittedName>
</protein>
<dbReference type="GO" id="GO:0005254">
    <property type="term" value="F:chloride channel activity"/>
    <property type="evidence" value="ECO:0007669"/>
    <property type="project" value="UniProtKB-KW"/>
</dbReference>
<feature type="transmembrane region" description="Helical" evidence="10">
    <location>
        <begin position="252"/>
        <end position="270"/>
    </location>
</feature>
<feature type="transmembrane region" description="Helical" evidence="10">
    <location>
        <begin position="166"/>
        <end position="192"/>
    </location>
</feature>
<comment type="caution">
    <text evidence="12">The sequence shown here is derived from an EMBL/GenBank/DDBJ whole genome shotgun (WGS) entry which is preliminary data.</text>
</comment>
<evidence type="ECO:0000259" key="11">
    <source>
        <dbReference type="Pfam" id="PF00561"/>
    </source>
</evidence>
<keyword evidence="8" id="KW-0868">Chloride</keyword>
<evidence type="ECO:0000256" key="4">
    <source>
        <dbReference type="ARBA" id="ARBA00022989"/>
    </source>
</evidence>
<keyword evidence="12" id="KW-0378">Hydrolase</keyword>
<dbReference type="Pfam" id="PF00561">
    <property type="entry name" value="Abhydrolase_1"/>
    <property type="match status" value="1"/>
</dbReference>
<feature type="transmembrane region" description="Helical" evidence="10">
    <location>
        <begin position="320"/>
        <end position="340"/>
    </location>
</feature>
<dbReference type="SUPFAM" id="SSF81340">
    <property type="entry name" value="Clc chloride channel"/>
    <property type="match status" value="1"/>
</dbReference>
<organism evidence="12 13">
    <name type="scientific">Streptococcus alactolyticus</name>
    <dbReference type="NCBI Taxonomy" id="29389"/>
    <lineage>
        <taxon>Bacteria</taxon>
        <taxon>Bacillati</taxon>
        <taxon>Bacillota</taxon>
        <taxon>Bacilli</taxon>
        <taxon>Lactobacillales</taxon>
        <taxon>Streptococcaceae</taxon>
        <taxon>Streptococcus</taxon>
    </lineage>
</organism>
<evidence type="ECO:0000256" key="9">
    <source>
        <dbReference type="ARBA" id="ARBA00023303"/>
    </source>
</evidence>
<reference evidence="12 13" key="1">
    <citation type="submission" date="2019-08" db="EMBL/GenBank/DDBJ databases">
        <title>In-depth cultivation of the pig gut microbiome towards novel bacterial diversity and tailored functional studies.</title>
        <authorList>
            <person name="Wylensek D."/>
            <person name="Hitch T.C.A."/>
            <person name="Clavel T."/>
        </authorList>
    </citation>
    <scope>NUCLEOTIDE SEQUENCE [LARGE SCALE GENOMIC DNA]</scope>
    <source>
        <strain evidence="12 13">BL-178-WT-3A</strain>
    </source>
</reference>
<evidence type="ECO:0000313" key="12">
    <source>
        <dbReference type="EMBL" id="MST53822.1"/>
    </source>
</evidence>
<name>A0A6N7X6C6_STRAY</name>
<feature type="transmembrane region" description="Helical" evidence="10">
    <location>
        <begin position="378"/>
        <end position="394"/>
    </location>
</feature>
<evidence type="ECO:0000256" key="3">
    <source>
        <dbReference type="ARBA" id="ARBA00022692"/>
    </source>
</evidence>
<dbReference type="GO" id="GO:0016787">
    <property type="term" value="F:hydrolase activity"/>
    <property type="evidence" value="ECO:0007669"/>
    <property type="project" value="UniProtKB-KW"/>
</dbReference>
<dbReference type="EMBL" id="VUNP01000018">
    <property type="protein sequence ID" value="MST53822.1"/>
    <property type="molecule type" value="Genomic_DNA"/>
</dbReference>
<dbReference type="InterPro" id="IPR050368">
    <property type="entry name" value="ClC-type_chloride_channel"/>
</dbReference>
<dbReference type="PANTHER" id="PTHR43427">
    <property type="entry name" value="CHLORIDE CHANNEL PROTEIN CLC-E"/>
    <property type="match status" value="1"/>
</dbReference>
<keyword evidence="3 10" id="KW-0812">Transmembrane</keyword>
<evidence type="ECO:0000256" key="10">
    <source>
        <dbReference type="SAM" id="Phobius"/>
    </source>
</evidence>
<gene>
    <name evidence="12" type="ORF">FYJ82_05355</name>
</gene>
<evidence type="ECO:0000256" key="2">
    <source>
        <dbReference type="ARBA" id="ARBA00022448"/>
    </source>
</evidence>
<dbReference type="Gene3D" id="1.10.3080.10">
    <property type="entry name" value="Clc chloride channel"/>
    <property type="match status" value="1"/>
</dbReference>
<keyword evidence="4 10" id="KW-1133">Transmembrane helix</keyword>
<dbReference type="Gene3D" id="3.40.50.1820">
    <property type="entry name" value="alpha/beta hydrolase"/>
    <property type="match status" value="1"/>
</dbReference>
<feature type="transmembrane region" description="Helical" evidence="10">
    <location>
        <begin position="52"/>
        <end position="69"/>
    </location>
</feature>
<proteinExistence type="predicted"/>
<keyword evidence="6 10" id="KW-0472">Membrane</keyword>
<sequence>MDTVFTSRNKIRLILLALVMAILVGLGAIVLHDLFDFLWEDILHTVPALQRSGIVLVSGLLSALGWYFLQRQGRRLIPLKKQISPQSEIEEYPPFWRQLGHLFLQVITVGMGAPVGKEVAPRELGSLFSTHLVRKIPLDSDQRSVLVASSAAAGLAAIYQIPFASLIFVFEVFGIPLTALNVVVAFITTYGATAIAHLRISDAPLYHVNPQPVTWVTFVVTVILTFATIPVARLFSRISKHASQNRTKDSRILWQLPLVFVLLAVQSYRFPELLGNGAPLVQAGFDSLSLPDALVLFTCKYAIVLLCLRFGSYGGTMTPSISLGVAFGEVVCLVAALFGFNDPSQIYLAVAACSFLGITMNAPLTAGMIVYSFIGFPKTYLFPVLLSIGLLLLIKCRRDASKDTESETFIPLPDGSQLHYQIVGEGETLVFLHGNNGNYHYFSKQIPYFSQKYQLVLFDSRGHGQSTNEKAVNSFDLMADDIAYALKELGIDKATFIGYSDGANLALTIALKYSDLVTGLVLNAGNVRLYGEKWYAGLSTHVLYRVMKRLLPYFPQLENYIINMRLMMEDMPIHLNDLARVTVPSLVLIGGWDLISYEHSLEIANHLGNGHLVSVPFRLHNMAYLSPKRFNKEVNHFLTQLEENKNA</sequence>
<dbReference type="AlphaFoldDB" id="A0A6N7X6C6"/>
<dbReference type="GeneID" id="99636360"/>
<dbReference type="OrthoDB" id="112446at2"/>
<feature type="transmembrane region" description="Helical" evidence="10">
    <location>
        <begin position="346"/>
        <end position="371"/>
    </location>
</feature>
<dbReference type="InterPro" id="IPR001807">
    <property type="entry name" value="ClC"/>
</dbReference>